<dbReference type="RefSeq" id="WP_262490302.1">
    <property type="nucleotide sequence ID" value="NZ_FOQT01000001.1"/>
</dbReference>
<organism evidence="1 2">
    <name type="scientific">Halpernia frigidisoli</name>
    <dbReference type="NCBI Taxonomy" id="1125876"/>
    <lineage>
        <taxon>Bacteria</taxon>
        <taxon>Pseudomonadati</taxon>
        <taxon>Bacteroidota</taxon>
        <taxon>Flavobacteriia</taxon>
        <taxon>Flavobacteriales</taxon>
        <taxon>Weeksellaceae</taxon>
        <taxon>Chryseobacterium group</taxon>
        <taxon>Halpernia</taxon>
    </lineage>
</organism>
<sequence length="44" mass="5327">MDNDLIDENDYRHYTKKEDFKTLKAGDTLIFRMHEGIFGIPYFK</sequence>
<proteinExistence type="predicted"/>
<dbReference type="EMBL" id="FOQT01000001">
    <property type="protein sequence ID" value="SFH93762.1"/>
    <property type="molecule type" value="Genomic_DNA"/>
</dbReference>
<reference evidence="1 2" key="1">
    <citation type="submission" date="2016-10" db="EMBL/GenBank/DDBJ databases">
        <authorList>
            <person name="de Groot N.N."/>
        </authorList>
    </citation>
    <scope>NUCLEOTIDE SEQUENCE [LARGE SCALE GENOMIC DNA]</scope>
    <source>
        <strain evidence="1 2">DSM 26000</strain>
    </source>
</reference>
<dbReference type="Proteomes" id="UP000198931">
    <property type="component" value="Unassembled WGS sequence"/>
</dbReference>
<keyword evidence="2" id="KW-1185">Reference proteome</keyword>
<evidence type="ECO:0000313" key="1">
    <source>
        <dbReference type="EMBL" id="SFH93762.1"/>
    </source>
</evidence>
<dbReference type="AlphaFoldDB" id="A0A1I3E408"/>
<gene>
    <name evidence="1" type="ORF">SAMN05443292_0870</name>
</gene>
<evidence type="ECO:0000313" key="2">
    <source>
        <dbReference type="Proteomes" id="UP000198931"/>
    </source>
</evidence>
<name>A0A1I3E408_9FLAO</name>
<protein>
    <submittedName>
        <fullName evidence="1">Uncharacterized protein</fullName>
    </submittedName>
</protein>
<accession>A0A1I3E408</accession>